<dbReference type="KEGG" id="vg:40101458"/>
<accession>A0A2P1JSP9</accession>
<reference evidence="1 2" key="1">
    <citation type="submission" date="2018-02" db="EMBL/GenBank/DDBJ databases">
        <authorList>
            <person name="Waits A.C."/>
            <person name="Pillay I."/>
            <person name="Garlena R.A."/>
            <person name="Russell D.A."/>
            <person name="Pope W.H."/>
            <person name="Jacobs-Sera D."/>
            <person name="Hatfull G.F."/>
        </authorList>
    </citation>
    <scope>NUCLEOTIDE SEQUENCE [LARGE SCALE GENOMIC DNA]</scope>
</reference>
<sequence length="243" mass="26550">MATERMLIWEGKSPVDGTDIVVLATGVPKLSSKATSSKNEKTGDMIQVWIMVDGMLPNEAKAQGLDRAICGDCPHRINQTCYVNTAKGPRSMMASHLAKGSVDFDVTRFAGRKVRLGAYGDPAMVPFEVWEPILEVCSGATGYTHQWEDCDPRFSRILRASADTVEDRRRARLSGWKTFRVMPTGAERLEGEISCPASAEAGKKTTCSTCMLCGGTDNGRRKDVVIEVHGIMRNKFNLAMASA</sequence>
<dbReference type="EMBL" id="MH001454">
    <property type="protein sequence ID" value="AVO22122.1"/>
    <property type="molecule type" value="Genomic_DNA"/>
</dbReference>
<proteinExistence type="predicted"/>
<name>A0A2P1JSP9_9CAUD</name>
<dbReference type="GeneID" id="40101458"/>
<dbReference type="RefSeq" id="YP_009624610.1">
    <property type="nucleotide sequence ID" value="NC_042123.1"/>
</dbReference>
<gene>
    <name evidence="1" type="primary">95</name>
    <name evidence="1" type="ORF">PBI_WAITS_95</name>
</gene>
<evidence type="ECO:0000313" key="2">
    <source>
        <dbReference type="Proteomes" id="UP000240307"/>
    </source>
</evidence>
<keyword evidence="2" id="KW-1185">Reference proteome</keyword>
<organism evidence="1 2">
    <name type="scientific">Gordonia phage Waits</name>
    <dbReference type="NCBI Taxonomy" id="2108120"/>
    <lineage>
        <taxon>Viruses</taxon>
        <taxon>Duplodnaviria</taxon>
        <taxon>Heunggongvirae</taxon>
        <taxon>Uroviricota</taxon>
        <taxon>Caudoviricetes</taxon>
        <taxon>Soupsvirus</taxon>
        <taxon>Soupsvirus wait</taxon>
    </lineage>
</organism>
<dbReference type="Proteomes" id="UP000240307">
    <property type="component" value="Segment"/>
</dbReference>
<dbReference type="OrthoDB" id="8827at10239"/>
<evidence type="ECO:0000313" key="1">
    <source>
        <dbReference type="EMBL" id="AVO22122.1"/>
    </source>
</evidence>
<protein>
    <submittedName>
        <fullName evidence="1">Uncharacterized protein</fullName>
    </submittedName>
</protein>